<dbReference type="InterPro" id="IPR015443">
    <property type="entry name" value="Aldose_1-epimerase"/>
</dbReference>
<dbReference type="GO" id="GO:0006006">
    <property type="term" value="P:glucose metabolic process"/>
    <property type="evidence" value="ECO:0007669"/>
    <property type="project" value="TreeGrafter"/>
</dbReference>
<evidence type="ECO:0000256" key="4">
    <source>
        <dbReference type="ARBA" id="ARBA00005028"/>
    </source>
</evidence>
<dbReference type="Gene3D" id="2.70.98.10">
    <property type="match status" value="1"/>
</dbReference>
<evidence type="ECO:0000313" key="14">
    <source>
        <dbReference type="Proteomes" id="UP001176961"/>
    </source>
</evidence>
<evidence type="ECO:0000256" key="12">
    <source>
        <dbReference type="PIRSR" id="PIRSR005096-3"/>
    </source>
</evidence>
<dbReference type="PANTHER" id="PTHR10091:SF0">
    <property type="entry name" value="GALACTOSE MUTAROTASE"/>
    <property type="match status" value="1"/>
</dbReference>
<name>A0AA36DR15_CYLNA</name>
<comment type="catalytic activity">
    <reaction evidence="1 9">
        <text>alpha-D-glucose = beta-D-glucose</text>
        <dbReference type="Rhea" id="RHEA:10264"/>
        <dbReference type="ChEBI" id="CHEBI:15903"/>
        <dbReference type="ChEBI" id="CHEBI:17925"/>
        <dbReference type="EC" id="5.1.3.3"/>
    </reaction>
</comment>
<dbReference type="GO" id="GO:0033499">
    <property type="term" value="P:galactose catabolic process via UDP-galactose, Leloir pathway"/>
    <property type="evidence" value="ECO:0007669"/>
    <property type="project" value="TreeGrafter"/>
</dbReference>
<sequence>MTESPDEDEFTEVEEFDYITFSTKSCTPMSDSPVQPLIEITSTQGLTARFLPYGATLVSLFVKGRDGNPIDVVLGFDDVDSYKKDPAYIGKTVGRVCNRIGNGRFTFRGKEYNLPINNPPHSLHSGPQGLALKEWEVIRRTPTSVTFRIRTDEEQDGLPGDAHIDVTYTVNDRNQLVIEHGATCHSPGVLNLTNHIYWNLDGSKSVRDHLLHVDADKYLPTDANDYPTGEIASVVGTKFDFTGEKPLHTLYDGEKNIDIDNDLILNTEKIPTRLLSLYSPVSGIRMQVTTSYPVLHLYGSKHLNCRGKNKEMYGSGKGLAIEPQFYTAALNYPHFPSIELTPEQPYLKEIIHSFVVESAPEKF</sequence>
<dbReference type="InterPro" id="IPR018052">
    <property type="entry name" value="Ald1_epimerase_CS"/>
</dbReference>
<evidence type="ECO:0000256" key="2">
    <source>
        <dbReference type="ARBA" id="ARBA00001712"/>
    </source>
</evidence>
<feature type="binding site" evidence="12">
    <location>
        <begin position="195"/>
        <end position="197"/>
    </location>
    <ligand>
        <name>beta-D-galactose</name>
        <dbReference type="ChEBI" id="CHEBI:27667"/>
    </ligand>
</feature>
<dbReference type="CDD" id="cd09019">
    <property type="entry name" value="galactose_mutarotase_like"/>
    <property type="match status" value="1"/>
</dbReference>
<reference evidence="13" key="1">
    <citation type="submission" date="2023-07" db="EMBL/GenBank/DDBJ databases">
        <authorList>
            <consortium name="CYATHOMIX"/>
        </authorList>
    </citation>
    <scope>NUCLEOTIDE SEQUENCE</scope>
    <source>
        <strain evidence="13">N/A</strain>
    </source>
</reference>
<protein>
    <recommendedName>
        <fullName evidence="9">Aldose 1-epimerase</fullName>
        <ecNumber evidence="9">5.1.3.3</ecNumber>
    </recommendedName>
</protein>
<dbReference type="InterPro" id="IPR011013">
    <property type="entry name" value="Gal_mutarotase_sf_dom"/>
</dbReference>
<evidence type="ECO:0000313" key="13">
    <source>
        <dbReference type="EMBL" id="CAJ0591620.1"/>
    </source>
</evidence>
<gene>
    <name evidence="13" type="ORF">CYNAS_LOCUS3603</name>
</gene>
<dbReference type="AlphaFoldDB" id="A0AA36DR15"/>
<evidence type="ECO:0000256" key="7">
    <source>
        <dbReference type="ARBA" id="ARBA00023277"/>
    </source>
</evidence>
<evidence type="ECO:0000256" key="5">
    <source>
        <dbReference type="ARBA" id="ARBA00006206"/>
    </source>
</evidence>
<comment type="function">
    <text evidence="8">Mutarotase that catalyzes the interconversion of beta-D-galactose and alpha-D-galactose during galactose metabolism. Beta-D-galactose is metabolized in the liver into glucose 1-phosphate, the primary metabolic fuel, by the action of four enzymes that constitute the Leloir pathway: GALM, GALK1 (galactokinase), GALT (galactose-1-phosphate uridylyltransferase) and GALE (UDP-galactose-4'-epimerase). Involved in the maintenance of the equilibrium between the beta- and alpha-anomers of galactose, therefore ensuring a sufficient supply of the alpha-anomer for GALK1. Also active on D-glucose although shows a preference for galactose over glucose.</text>
</comment>
<feature type="binding site" evidence="12">
    <location>
        <begin position="98"/>
        <end position="99"/>
    </location>
    <ligand>
        <name>beta-D-galactose</name>
        <dbReference type="ChEBI" id="CHEBI:27667"/>
    </ligand>
</feature>
<keyword evidence="14" id="KW-1185">Reference proteome</keyword>
<comment type="pathway">
    <text evidence="4 9">Carbohydrate metabolism; hexose metabolism.</text>
</comment>
<dbReference type="GO" id="GO:0004034">
    <property type="term" value="F:aldose 1-epimerase activity"/>
    <property type="evidence" value="ECO:0007669"/>
    <property type="project" value="UniProtKB-EC"/>
</dbReference>
<dbReference type="InterPro" id="IPR008183">
    <property type="entry name" value="Aldose_1/G6P_1-epimerase"/>
</dbReference>
<evidence type="ECO:0000256" key="11">
    <source>
        <dbReference type="PIRSR" id="PIRSR005096-2"/>
    </source>
</evidence>
<evidence type="ECO:0000256" key="6">
    <source>
        <dbReference type="ARBA" id="ARBA00023235"/>
    </source>
</evidence>
<feature type="active site" description="Proton acceptor" evidence="10">
    <location>
        <position position="322"/>
    </location>
</feature>
<dbReference type="PROSITE" id="PS00545">
    <property type="entry name" value="ALDOSE_1_EPIMERASE"/>
    <property type="match status" value="1"/>
</dbReference>
<dbReference type="GO" id="GO:0030246">
    <property type="term" value="F:carbohydrate binding"/>
    <property type="evidence" value="ECO:0007669"/>
    <property type="project" value="InterPro"/>
</dbReference>
<accession>A0AA36DR15</accession>
<dbReference type="EMBL" id="CATQJL010000001">
    <property type="protein sequence ID" value="CAJ0591620.1"/>
    <property type="molecule type" value="Genomic_DNA"/>
</dbReference>
<comment type="caution">
    <text evidence="13">The sequence shown here is derived from an EMBL/GenBank/DDBJ whole genome shotgun (WGS) entry which is preliminary data.</text>
</comment>
<evidence type="ECO:0000256" key="1">
    <source>
        <dbReference type="ARBA" id="ARBA00001614"/>
    </source>
</evidence>
<keyword evidence="7 9" id="KW-0119">Carbohydrate metabolism</keyword>
<evidence type="ECO:0000256" key="8">
    <source>
        <dbReference type="ARBA" id="ARBA00045743"/>
    </source>
</evidence>
<organism evidence="13 14">
    <name type="scientific">Cylicocyclus nassatus</name>
    <name type="common">Nematode worm</name>
    <dbReference type="NCBI Taxonomy" id="53992"/>
    <lineage>
        <taxon>Eukaryota</taxon>
        <taxon>Metazoa</taxon>
        <taxon>Ecdysozoa</taxon>
        <taxon>Nematoda</taxon>
        <taxon>Chromadorea</taxon>
        <taxon>Rhabditida</taxon>
        <taxon>Rhabditina</taxon>
        <taxon>Rhabditomorpha</taxon>
        <taxon>Strongyloidea</taxon>
        <taxon>Strongylidae</taxon>
        <taxon>Cylicocyclus</taxon>
    </lineage>
</organism>
<feature type="binding site" evidence="11">
    <location>
        <position position="260"/>
    </location>
    <ligand>
        <name>beta-D-galactose</name>
        <dbReference type="ChEBI" id="CHEBI:27667"/>
    </ligand>
</feature>
<comment type="catalytic activity">
    <reaction evidence="2">
        <text>alpha-D-galactose = beta-D-galactose</text>
        <dbReference type="Rhea" id="RHEA:28675"/>
        <dbReference type="ChEBI" id="CHEBI:27667"/>
        <dbReference type="ChEBI" id="CHEBI:28061"/>
        <dbReference type="EC" id="5.1.3.3"/>
    </reaction>
    <physiologicalReaction direction="right-to-left" evidence="2">
        <dbReference type="Rhea" id="RHEA:28677"/>
    </physiologicalReaction>
</comment>
<dbReference type="PIRSF" id="PIRSF005096">
    <property type="entry name" value="GALM"/>
    <property type="match status" value="1"/>
</dbReference>
<dbReference type="SUPFAM" id="SSF74650">
    <property type="entry name" value="Galactose mutarotase-like"/>
    <property type="match status" value="1"/>
</dbReference>
<keyword evidence="6 9" id="KW-0413">Isomerase</keyword>
<feature type="active site" description="Proton donor" evidence="10">
    <location>
        <position position="195"/>
    </location>
</feature>
<evidence type="ECO:0000256" key="3">
    <source>
        <dbReference type="ARBA" id="ARBA00004947"/>
    </source>
</evidence>
<dbReference type="Proteomes" id="UP001176961">
    <property type="component" value="Unassembled WGS sequence"/>
</dbReference>
<proteinExistence type="inferred from homology"/>
<evidence type="ECO:0000256" key="10">
    <source>
        <dbReference type="PIRSR" id="PIRSR005096-1"/>
    </source>
</evidence>
<dbReference type="EC" id="5.1.3.3" evidence="9"/>
<comment type="pathway">
    <text evidence="3">Carbohydrate metabolism; galactose metabolism.</text>
</comment>
<dbReference type="Pfam" id="PF01263">
    <property type="entry name" value="Aldose_epim"/>
    <property type="match status" value="1"/>
</dbReference>
<dbReference type="InterPro" id="IPR014718">
    <property type="entry name" value="GH-type_carb-bd"/>
</dbReference>
<evidence type="ECO:0000256" key="9">
    <source>
        <dbReference type="PIRNR" id="PIRNR005096"/>
    </source>
</evidence>
<dbReference type="PANTHER" id="PTHR10091">
    <property type="entry name" value="ALDOSE-1-EPIMERASE"/>
    <property type="match status" value="1"/>
</dbReference>
<comment type="similarity">
    <text evidence="5 9">Belongs to the aldose epimerase family.</text>
</comment>
<dbReference type="InterPro" id="IPR047215">
    <property type="entry name" value="Galactose_mutarotase-like"/>
</dbReference>